<proteinExistence type="predicted"/>
<dbReference type="GO" id="GO:0080037">
    <property type="term" value="P:negative regulation of cytokinin-activated signaling pathway"/>
    <property type="evidence" value="ECO:0007669"/>
    <property type="project" value="InterPro"/>
</dbReference>
<dbReference type="SMART" id="SM00256">
    <property type="entry name" value="FBOX"/>
    <property type="match status" value="1"/>
</dbReference>
<dbReference type="SUPFAM" id="SSF117281">
    <property type="entry name" value="Kelch motif"/>
    <property type="match status" value="1"/>
</dbReference>
<reference evidence="2 3" key="1">
    <citation type="submission" date="2019-06" db="EMBL/GenBank/DDBJ databases">
        <title>A chromosomal-level reference genome of Carpinus fangiana (Coryloideae, Betulaceae).</title>
        <authorList>
            <person name="Yang X."/>
            <person name="Wang Z."/>
            <person name="Zhang L."/>
            <person name="Hao G."/>
            <person name="Liu J."/>
            <person name="Yang Y."/>
        </authorList>
    </citation>
    <scope>NUCLEOTIDE SEQUENCE [LARGE SCALE GENOMIC DNA]</scope>
    <source>
        <strain evidence="2">Cfa_2016G</strain>
        <tissue evidence="2">Leaf</tissue>
    </source>
</reference>
<dbReference type="Proteomes" id="UP000327013">
    <property type="component" value="Chromosome 4"/>
</dbReference>
<protein>
    <recommendedName>
        <fullName evidence="1">F-box domain-containing protein</fullName>
    </recommendedName>
</protein>
<organism evidence="2 3">
    <name type="scientific">Carpinus fangiana</name>
    <dbReference type="NCBI Taxonomy" id="176857"/>
    <lineage>
        <taxon>Eukaryota</taxon>
        <taxon>Viridiplantae</taxon>
        <taxon>Streptophyta</taxon>
        <taxon>Embryophyta</taxon>
        <taxon>Tracheophyta</taxon>
        <taxon>Spermatophyta</taxon>
        <taxon>Magnoliopsida</taxon>
        <taxon>eudicotyledons</taxon>
        <taxon>Gunneridae</taxon>
        <taxon>Pentapetalae</taxon>
        <taxon>rosids</taxon>
        <taxon>fabids</taxon>
        <taxon>Fagales</taxon>
        <taxon>Betulaceae</taxon>
        <taxon>Carpinus</taxon>
    </lineage>
</organism>
<dbReference type="SMART" id="SM00612">
    <property type="entry name" value="Kelch"/>
    <property type="match status" value="2"/>
</dbReference>
<evidence type="ECO:0000313" key="2">
    <source>
        <dbReference type="EMBL" id="KAE8036967.1"/>
    </source>
</evidence>
<dbReference type="OrthoDB" id="191037at2759"/>
<dbReference type="InterPro" id="IPR036047">
    <property type="entry name" value="F-box-like_dom_sf"/>
</dbReference>
<dbReference type="PANTHER" id="PTHR46407">
    <property type="entry name" value="OS02G0208700 PROTEIN"/>
    <property type="match status" value="1"/>
</dbReference>
<dbReference type="EMBL" id="CM017324">
    <property type="protein sequence ID" value="KAE8036967.1"/>
    <property type="molecule type" value="Genomic_DNA"/>
</dbReference>
<gene>
    <name evidence="2" type="ORF">FH972_009597</name>
</gene>
<keyword evidence="3" id="KW-1185">Reference proteome</keyword>
<dbReference type="InterPro" id="IPR001810">
    <property type="entry name" value="F-box_dom"/>
</dbReference>
<dbReference type="InterPro" id="IPR044595">
    <property type="entry name" value="KMD1-4"/>
</dbReference>
<dbReference type="Pfam" id="PF01344">
    <property type="entry name" value="Kelch_1"/>
    <property type="match status" value="2"/>
</dbReference>
<evidence type="ECO:0000313" key="3">
    <source>
        <dbReference type="Proteomes" id="UP000327013"/>
    </source>
</evidence>
<dbReference type="InterPro" id="IPR006652">
    <property type="entry name" value="Kelch_1"/>
</dbReference>
<sequence length="354" mass="39248">MALQLQMGSCESTELVPGLPEEIGLDCLTRVPYTAHGIASRVCRRWHELLQSKEFYHHRKKSGHTHKVACLVQALPGTNKSSTERKRGKPPSYGITVFDPVGVGTWERLDPVPKYPDGLPQFCQLASCEGKLVVMGGWDPVSYNPVTDVFVYDFTTSQWRQGADMPAKRSFFATGAYEGRVCVAGGHDEYKNASRSAWVYDLRRDKWDELTQLSQERDECEGTVIGDEFWVVSGYDTESQGVFEGSADVYAFGLGGWRRVDGVWEPGQCPRSCVGVRRDGKLVSWAESDSAVRVGTCGIMLGARTLVTGSACQGAPQGLYMVEMEKDEKHGKLVRISVPHEFSGFVRSGCWVEI</sequence>
<dbReference type="GO" id="GO:2000762">
    <property type="term" value="P:regulation of phenylpropanoid metabolic process"/>
    <property type="evidence" value="ECO:0007669"/>
    <property type="project" value="InterPro"/>
</dbReference>
<accession>A0A660KKT2</accession>
<name>A0A660KKT2_9ROSI</name>
<dbReference type="CDD" id="cd22152">
    <property type="entry name" value="F-box_AtAFR-like"/>
    <property type="match status" value="1"/>
</dbReference>
<evidence type="ECO:0000259" key="1">
    <source>
        <dbReference type="SMART" id="SM00256"/>
    </source>
</evidence>
<dbReference type="PANTHER" id="PTHR46407:SF6">
    <property type="entry name" value="F-BOX DOMAIN-CONTAINING PROTEIN"/>
    <property type="match status" value="1"/>
</dbReference>
<dbReference type="Pfam" id="PF00646">
    <property type="entry name" value="F-box"/>
    <property type="match status" value="1"/>
</dbReference>
<feature type="domain" description="F-box" evidence="1">
    <location>
        <begin position="19"/>
        <end position="59"/>
    </location>
</feature>
<dbReference type="Gene3D" id="2.120.10.80">
    <property type="entry name" value="Kelch-type beta propeller"/>
    <property type="match status" value="1"/>
</dbReference>
<dbReference type="AlphaFoldDB" id="A0A660KKT2"/>
<dbReference type="InterPro" id="IPR015915">
    <property type="entry name" value="Kelch-typ_b-propeller"/>
</dbReference>
<dbReference type="SUPFAM" id="SSF81383">
    <property type="entry name" value="F-box domain"/>
    <property type="match status" value="1"/>
</dbReference>